<comment type="caution">
    <text evidence="2">The sequence shown here is derived from an EMBL/GenBank/DDBJ whole genome shotgun (WGS) entry which is preliminary data.</text>
</comment>
<reference evidence="2" key="1">
    <citation type="submission" date="2020-05" db="EMBL/GenBank/DDBJ databases">
        <title>WGS assembly of Panicum virgatum.</title>
        <authorList>
            <person name="Lovell J.T."/>
            <person name="Jenkins J."/>
            <person name="Shu S."/>
            <person name="Juenger T.E."/>
            <person name="Schmutz J."/>
        </authorList>
    </citation>
    <scope>NUCLEOTIDE SEQUENCE</scope>
    <source>
        <strain evidence="2">AP13</strain>
    </source>
</reference>
<dbReference type="Proteomes" id="UP000823388">
    <property type="component" value="Chromosome 4N"/>
</dbReference>
<evidence type="ECO:0000313" key="2">
    <source>
        <dbReference type="EMBL" id="KAG2603795.1"/>
    </source>
</evidence>
<feature type="region of interest" description="Disordered" evidence="1">
    <location>
        <begin position="227"/>
        <end position="246"/>
    </location>
</feature>
<protein>
    <submittedName>
        <fullName evidence="2">Uncharacterized protein</fullName>
    </submittedName>
</protein>
<organism evidence="2 3">
    <name type="scientific">Panicum virgatum</name>
    <name type="common">Blackwell switchgrass</name>
    <dbReference type="NCBI Taxonomy" id="38727"/>
    <lineage>
        <taxon>Eukaryota</taxon>
        <taxon>Viridiplantae</taxon>
        <taxon>Streptophyta</taxon>
        <taxon>Embryophyta</taxon>
        <taxon>Tracheophyta</taxon>
        <taxon>Spermatophyta</taxon>
        <taxon>Magnoliopsida</taxon>
        <taxon>Liliopsida</taxon>
        <taxon>Poales</taxon>
        <taxon>Poaceae</taxon>
        <taxon>PACMAD clade</taxon>
        <taxon>Panicoideae</taxon>
        <taxon>Panicodae</taxon>
        <taxon>Paniceae</taxon>
        <taxon>Panicinae</taxon>
        <taxon>Panicum</taxon>
        <taxon>Panicum sect. Hiantes</taxon>
    </lineage>
</organism>
<evidence type="ECO:0000313" key="3">
    <source>
        <dbReference type="Proteomes" id="UP000823388"/>
    </source>
</evidence>
<feature type="compositionally biased region" description="Basic and acidic residues" evidence="1">
    <location>
        <begin position="1"/>
        <end position="19"/>
    </location>
</feature>
<feature type="region of interest" description="Disordered" evidence="1">
    <location>
        <begin position="264"/>
        <end position="283"/>
    </location>
</feature>
<feature type="region of interest" description="Disordered" evidence="1">
    <location>
        <begin position="61"/>
        <end position="98"/>
    </location>
</feature>
<feature type="region of interest" description="Disordered" evidence="1">
    <location>
        <begin position="1"/>
        <end position="27"/>
    </location>
</feature>
<gene>
    <name evidence="2" type="ORF">PVAP13_4NG012650</name>
</gene>
<sequence>MHPGSCDEKDPDQLTHDPTAKALPHYPLLPLSPPDSLFFLPPSLADSLRRRACSLVLPDSRPRATALHPRRRRTPRPGPRFASAPCSARAARTPPRPHSTALVLAALRRQPRSARAPSASVALLCPARAPLVASLRPRSPSSDGGRAPPELAGSKGPPRRRRRDPAPSVRRGVRLPSLRPELRWSSAPTAPARAPPLPLLRAPVELRLCPAELRPLRFRPSAAGAPPLLRARAPPGLRPSAAPALRRASTATLRPRVVPCRVRASRAHSERRRPIGAARSAQFCRTQPSRINSEYSLFGMTPLSRS</sequence>
<feature type="region of interest" description="Disordered" evidence="1">
    <location>
        <begin position="134"/>
        <end position="174"/>
    </location>
</feature>
<proteinExistence type="predicted"/>
<keyword evidence="3" id="KW-1185">Reference proteome</keyword>
<accession>A0A8T0T3I9</accession>
<name>A0A8T0T3I9_PANVG</name>
<dbReference type="EMBL" id="CM029044">
    <property type="protein sequence ID" value="KAG2603795.1"/>
    <property type="molecule type" value="Genomic_DNA"/>
</dbReference>
<evidence type="ECO:0000256" key="1">
    <source>
        <dbReference type="SAM" id="MobiDB-lite"/>
    </source>
</evidence>
<dbReference type="AlphaFoldDB" id="A0A8T0T3I9"/>